<evidence type="ECO:0000256" key="13">
    <source>
        <dbReference type="ARBA" id="ARBA00052976"/>
    </source>
</evidence>
<dbReference type="AlphaFoldDB" id="A0A0J8BZW0"/>
<dbReference type="FunFam" id="3.10.129.10:FF:000021">
    <property type="entry name" value="Acyl-coenzyme A thioesterase 13"/>
    <property type="match status" value="1"/>
</dbReference>
<comment type="similarity">
    <text evidence="5">Belongs to the thioesterase PaaI family.</text>
</comment>
<comment type="subunit">
    <text evidence="15">Homotetramer. Interacts with PCTP.</text>
</comment>
<evidence type="ECO:0000313" key="20">
    <source>
        <dbReference type="EMBL" id="KMT05574.1"/>
    </source>
</evidence>
<dbReference type="GO" id="GO:0005829">
    <property type="term" value="C:cytosol"/>
    <property type="evidence" value="ECO:0007669"/>
    <property type="project" value="UniProtKB-SubCell"/>
</dbReference>
<dbReference type="PANTHER" id="PTHR21660:SF8">
    <property type="entry name" value="OS02G0521700 PROTEIN"/>
    <property type="match status" value="1"/>
</dbReference>
<evidence type="ECO:0000256" key="14">
    <source>
        <dbReference type="ARBA" id="ARBA00058205"/>
    </source>
</evidence>
<dbReference type="InterPro" id="IPR039298">
    <property type="entry name" value="ACOT13"/>
</dbReference>
<keyword evidence="6" id="KW-0963">Cytoplasm</keyword>
<keyword evidence="9" id="KW-0443">Lipid metabolism</keyword>
<dbReference type="CDD" id="cd03443">
    <property type="entry name" value="PaaI_thioesterase"/>
    <property type="match status" value="1"/>
</dbReference>
<dbReference type="GO" id="GO:0006629">
    <property type="term" value="P:lipid metabolic process"/>
    <property type="evidence" value="ECO:0007669"/>
    <property type="project" value="UniProtKB-KW"/>
</dbReference>
<keyword evidence="8" id="KW-0007">Acetylation</keyword>
<evidence type="ECO:0000256" key="3">
    <source>
        <dbReference type="ARBA" id="ARBA00004186"/>
    </source>
</evidence>
<evidence type="ECO:0000256" key="17">
    <source>
        <dbReference type="ARBA" id="ARBA00081533"/>
    </source>
</evidence>
<dbReference type="SUPFAM" id="SSF54637">
    <property type="entry name" value="Thioesterase/thiol ester dehydrase-isomerase"/>
    <property type="match status" value="1"/>
</dbReference>
<evidence type="ECO:0000256" key="8">
    <source>
        <dbReference type="ARBA" id="ARBA00022990"/>
    </source>
</evidence>
<dbReference type="OMA" id="PRYLTNR"/>
<name>A0A0J8BZW0_BETVV</name>
<organism evidence="20 21">
    <name type="scientific">Beta vulgaris subsp. vulgaris</name>
    <name type="common">Beet</name>
    <dbReference type="NCBI Taxonomy" id="3555"/>
    <lineage>
        <taxon>Eukaryota</taxon>
        <taxon>Viridiplantae</taxon>
        <taxon>Streptophyta</taxon>
        <taxon>Embryophyta</taxon>
        <taxon>Tracheophyta</taxon>
        <taxon>Spermatophyta</taxon>
        <taxon>Magnoliopsida</taxon>
        <taxon>eudicotyledons</taxon>
        <taxon>Gunneridae</taxon>
        <taxon>Pentapetalae</taxon>
        <taxon>Caryophyllales</taxon>
        <taxon>Chenopodiaceae</taxon>
        <taxon>Betoideae</taxon>
        <taxon>Beta</taxon>
    </lineage>
</organism>
<evidence type="ECO:0000256" key="10">
    <source>
        <dbReference type="ARBA" id="ARBA00023128"/>
    </source>
</evidence>
<evidence type="ECO:0000256" key="16">
    <source>
        <dbReference type="ARBA" id="ARBA00067273"/>
    </source>
</evidence>
<dbReference type="InterPro" id="IPR029069">
    <property type="entry name" value="HotDog_dom_sf"/>
</dbReference>
<evidence type="ECO:0000259" key="19">
    <source>
        <dbReference type="Pfam" id="PF03061"/>
    </source>
</evidence>
<evidence type="ECO:0000256" key="11">
    <source>
        <dbReference type="ARBA" id="ARBA00023212"/>
    </source>
</evidence>
<dbReference type="Proteomes" id="UP000035740">
    <property type="component" value="Chromosome 7"/>
</dbReference>
<dbReference type="OrthoDB" id="46529at2759"/>
<dbReference type="eggNOG" id="KOG3328">
    <property type="taxonomic scope" value="Eukaryota"/>
</dbReference>
<evidence type="ECO:0000313" key="21">
    <source>
        <dbReference type="Proteomes" id="UP000035740"/>
    </source>
</evidence>
<dbReference type="InterPro" id="IPR006683">
    <property type="entry name" value="Thioestr_dom"/>
</dbReference>
<dbReference type="GO" id="GO:0005819">
    <property type="term" value="C:spindle"/>
    <property type="evidence" value="ECO:0007669"/>
    <property type="project" value="UniProtKB-SubCell"/>
</dbReference>
<comment type="function">
    <text evidence="14">Catalyzes the hydrolysis of acyl-CoAs into free fatty acids and coenzyme A (CoASH), regulating their respective intracellular levels. Has acyl-CoA thioesterase activity towards medium (C12) and long-chain (C18) fatty acyl-CoA substrates. Can also hydrolyze 3-hydroxyphenylacetyl-CoA and 3,4-dihydroxyphenylacetyl-CoA (in vitro). May play a role in controlling adaptive thermogenesis.</text>
</comment>
<reference evidence="20 21" key="1">
    <citation type="journal article" date="2014" name="Nature">
        <title>The genome of the recently domesticated crop plant sugar beet (Beta vulgaris).</title>
        <authorList>
            <person name="Dohm J.C."/>
            <person name="Minoche A.E."/>
            <person name="Holtgrawe D."/>
            <person name="Capella-Gutierrez S."/>
            <person name="Zakrzewski F."/>
            <person name="Tafer H."/>
            <person name="Rupp O."/>
            <person name="Sorensen T.R."/>
            <person name="Stracke R."/>
            <person name="Reinhardt R."/>
            <person name="Goesmann A."/>
            <person name="Kraft T."/>
            <person name="Schulz B."/>
            <person name="Stadler P.F."/>
            <person name="Schmidt T."/>
            <person name="Gabaldon T."/>
            <person name="Lehrach H."/>
            <person name="Weisshaar B."/>
            <person name="Himmelbauer H."/>
        </authorList>
    </citation>
    <scope>NUCLEOTIDE SEQUENCE [LARGE SCALE GENOMIC DNA]</scope>
    <source>
        <tissue evidence="20">Taproot</tissue>
    </source>
</reference>
<evidence type="ECO:0000256" key="18">
    <source>
        <dbReference type="ARBA" id="ARBA00083956"/>
    </source>
</evidence>
<dbReference type="Gene3D" id="3.10.129.10">
    <property type="entry name" value="Hotdog Thioesterase"/>
    <property type="match status" value="1"/>
</dbReference>
<keyword evidence="11" id="KW-0206">Cytoskeleton</keyword>
<keyword evidence="21" id="KW-1185">Reference proteome</keyword>
<evidence type="ECO:0000256" key="7">
    <source>
        <dbReference type="ARBA" id="ARBA00022801"/>
    </source>
</evidence>
<comment type="catalytic activity">
    <reaction evidence="13">
        <text>a fatty acyl-CoA + H2O = a fatty acid + CoA + H(+)</text>
        <dbReference type="Rhea" id="RHEA:16781"/>
        <dbReference type="ChEBI" id="CHEBI:15377"/>
        <dbReference type="ChEBI" id="CHEBI:15378"/>
        <dbReference type="ChEBI" id="CHEBI:28868"/>
        <dbReference type="ChEBI" id="CHEBI:57287"/>
        <dbReference type="ChEBI" id="CHEBI:77636"/>
    </reaction>
    <physiologicalReaction direction="left-to-right" evidence="13">
        <dbReference type="Rhea" id="RHEA:16782"/>
    </physiologicalReaction>
</comment>
<evidence type="ECO:0000256" key="9">
    <source>
        <dbReference type="ARBA" id="ARBA00023098"/>
    </source>
</evidence>
<dbReference type="GO" id="GO:0047617">
    <property type="term" value="F:fatty acyl-CoA hydrolase activity"/>
    <property type="evidence" value="ECO:0007669"/>
    <property type="project" value="InterPro"/>
</dbReference>
<keyword evidence="7" id="KW-0378">Hydrolase</keyword>
<evidence type="ECO:0000256" key="12">
    <source>
        <dbReference type="ARBA" id="ARBA00023242"/>
    </source>
</evidence>
<dbReference type="GO" id="GO:0005739">
    <property type="term" value="C:mitochondrion"/>
    <property type="evidence" value="ECO:0007669"/>
    <property type="project" value="UniProtKB-SubCell"/>
</dbReference>
<proteinExistence type="inferred from homology"/>
<dbReference type="Pfam" id="PF03061">
    <property type="entry name" value="4HBT"/>
    <property type="match status" value="1"/>
</dbReference>
<dbReference type="KEGG" id="bvg:104899586"/>
<dbReference type="Gramene" id="KMT05574">
    <property type="protein sequence ID" value="KMT05574"/>
    <property type="gene ID" value="BVRB_7g168180"/>
</dbReference>
<gene>
    <name evidence="20" type="ORF">BVRB_7g168180</name>
</gene>
<comment type="subcellular location">
    <subcellularLocation>
        <location evidence="3">Cytoplasm</location>
        <location evidence="3">Cytoskeleton</location>
        <location evidence="3">Spindle</location>
    </subcellularLocation>
    <subcellularLocation>
        <location evidence="4">Cytoplasm</location>
        <location evidence="4">Cytosol</location>
    </subcellularLocation>
    <subcellularLocation>
        <location evidence="2">Mitochondrion</location>
    </subcellularLocation>
    <subcellularLocation>
        <location evidence="1">Nucleus</location>
    </subcellularLocation>
</comment>
<dbReference type="PANTHER" id="PTHR21660">
    <property type="entry name" value="THIOESTERASE SUPERFAMILY MEMBER-RELATED"/>
    <property type="match status" value="1"/>
</dbReference>
<dbReference type="EMBL" id="KQ090153">
    <property type="protein sequence ID" value="KMT05574.1"/>
    <property type="molecule type" value="Genomic_DNA"/>
</dbReference>
<protein>
    <recommendedName>
        <fullName evidence="16">Acyl-coenzyme A thioesterase 13</fullName>
    </recommendedName>
    <alternativeName>
        <fullName evidence="17">Hotdog-fold thioesterase superfamily member 2</fullName>
    </alternativeName>
    <alternativeName>
        <fullName evidence="18">Thioesterase superfamily member 2</fullName>
    </alternativeName>
</protein>
<evidence type="ECO:0000256" key="2">
    <source>
        <dbReference type="ARBA" id="ARBA00004173"/>
    </source>
</evidence>
<evidence type="ECO:0000256" key="6">
    <source>
        <dbReference type="ARBA" id="ARBA00022490"/>
    </source>
</evidence>
<keyword evidence="10" id="KW-0496">Mitochondrion</keyword>
<evidence type="ECO:0000256" key="15">
    <source>
        <dbReference type="ARBA" id="ARBA00064709"/>
    </source>
</evidence>
<evidence type="ECO:0000256" key="4">
    <source>
        <dbReference type="ARBA" id="ARBA00004514"/>
    </source>
</evidence>
<evidence type="ECO:0000256" key="5">
    <source>
        <dbReference type="ARBA" id="ARBA00008324"/>
    </source>
</evidence>
<keyword evidence="12" id="KW-0539">Nucleus</keyword>
<dbReference type="ExpressionAtlas" id="A0A0J8BZW0">
    <property type="expression patterns" value="baseline"/>
</dbReference>
<sequence>METAKHVLELSEKELENVSRVIVNPHECHVESSFYEIFAIRGIRVDRVQPGLISCTFKVPPRLTDRTGNLAVGAIANLIDMLGSVLAYEVGKPVNVTVDLSILYLSNAKLDDELELTARLVGKIGVVSGTSIIITKKASGEIVAEGRNSMFTRLKSKI</sequence>
<dbReference type="GO" id="GO:0005634">
    <property type="term" value="C:nucleus"/>
    <property type="evidence" value="ECO:0007669"/>
    <property type="project" value="UniProtKB-SubCell"/>
</dbReference>
<evidence type="ECO:0000256" key="1">
    <source>
        <dbReference type="ARBA" id="ARBA00004123"/>
    </source>
</evidence>
<feature type="domain" description="Thioesterase" evidence="19">
    <location>
        <begin position="68"/>
        <end position="121"/>
    </location>
</feature>
<accession>A0A0J8BZW0</accession>